<dbReference type="Pfam" id="PF02709">
    <property type="entry name" value="Glyco_transf_7C"/>
    <property type="match status" value="1"/>
</dbReference>
<comment type="function">
    <text evidence="11">Catalyzes the transfer of galactose onto proteins or lipids.</text>
</comment>
<keyword evidence="4 11" id="KW-0328">Glycosyltransferase</keyword>
<dbReference type="Gene3D" id="3.90.550.10">
    <property type="entry name" value="Spore Coat Polysaccharide Biosynthesis Protein SpsA, Chain A"/>
    <property type="match status" value="1"/>
</dbReference>
<evidence type="ECO:0000259" key="13">
    <source>
        <dbReference type="Pfam" id="PF13733"/>
    </source>
</evidence>
<comment type="cofactor">
    <cofactor evidence="11">
        <name>Mn(2+)</name>
        <dbReference type="ChEBI" id="CHEBI:29035"/>
    </cofactor>
</comment>
<keyword evidence="5 11" id="KW-0808">Transferase</keyword>
<dbReference type="UniPathway" id="UPA00378"/>
<organism evidence="14">
    <name type="scientific">Ornithodoros turicata</name>
    <dbReference type="NCBI Taxonomy" id="34597"/>
    <lineage>
        <taxon>Eukaryota</taxon>
        <taxon>Metazoa</taxon>
        <taxon>Ecdysozoa</taxon>
        <taxon>Arthropoda</taxon>
        <taxon>Chelicerata</taxon>
        <taxon>Arachnida</taxon>
        <taxon>Acari</taxon>
        <taxon>Parasitiformes</taxon>
        <taxon>Ixodida</taxon>
        <taxon>Ixodoidea</taxon>
        <taxon>Argasidae</taxon>
        <taxon>Ornithodorinae</taxon>
        <taxon>Ornithodoros</taxon>
    </lineage>
</organism>
<keyword evidence="11" id="KW-0479">Metal-binding</keyword>
<dbReference type="SUPFAM" id="SSF53448">
    <property type="entry name" value="Nucleotide-diphospho-sugar transferases"/>
    <property type="match status" value="1"/>
</dbReference>
<dbReference type="AlphaFoldDB" id="A0A2R5LJC8"/>
<dbReference type="InterPro" id="IPR029044">
    <property type="entry name" value="Nucleotide-diphossugar_trans"/>
</dbReference>
<dbReference type="InterPro" id="IPR003859">
    <property type="entry name" value="Galactosyl_T"/>
</dbReference>
<dbReference type="GO" id="GO:0016020">
    <property type="term" value="C:membrane"/>
    <property type="evidence" value="ECO:0007669"/>
    <property type="project" value="UniProtKB-SubCell"/>
</dbReference>
<dbReference type="GO" id="GO:0046872">
    <property type="term" value="F:metal ion binding"/>
    <property type="evidence" value="ECO:0007669"/>
    <property type="project" value="UniProtKB-UniRule"/>
</dbReference>
<dbReference type="GO" id="GO:0008378">
    <property type="term" value="F:galactosyltransferase activity"/>
    <property type="evidence" value="ECO:0007669"/>
    <property type="project" value="TreeGrafter"/>
</dbReference>
<dbReference type="InterPro" id="IPR027791">
    <property type="entry name" value="Galactosyl_T_C"/>
</dbReference>
<keyword evidence="11" id="KW-0464">Manganese</keyword>
<dbReference type="GO" id="GO:0006688">
    <property type="term" value="P:glycosphingolipid biosynthetic process"/>
    <property type="evidence" value="ECO:0007669"/>
    <property type="project" value="TreeGrafter"/>
</dbReference>
<sequence length="393" mass="45021">MHSTMLSAEPGGSSSGCRPSLPSFCRSRFYRLLVAVVVIFLLVEYSVNLLAYSSASLKNVSPGLTWFLGADPLQSEAHVSRTSFSIGDSIGVVNQSRHLVNGSGNLTVFRTDNVTEVVAPTNASVLELCPLIPPKLVGPLKVLKDSLSFEELEKLFPDLMPGGRYKPKECVARHRVAIIIPYRDREEHLRVFLHNMHYMLRRQQLDYGIFVVEEAGKEKFNRAKLMNIGYLEASALYDYQCFIFHDVDLIPEDDRNLYTCPEHPRHMSVAIDVFKYRLPYAGIFGGVSALKKEHMQLVNGFSNEFWGWGGEDDDMSYRLKHYKLPITRYPANIARYTMLKHEKDTPNPERYKFLHKGRLRYKTDGINSVKYKRVDIVFKKLYTWILADVKPKD</sequence>
<dbReference type="CDD" id="cd00899">
    <property type="entry name" value="b4GalT"/>
    <property type="match status" value="1"/>
</dbReference>
<evidence type="ECO:0000256" key="8">
    <source>
        <dbReference type="ARBA" id="ARBA00022989"/>
    </source>
</evidence>
<reference evidence="14" key="1">
    <citation type="submission" date="2018-03" db="EMBL/GenBank/DDBJ databases">
        <title>The relapsing fever spirochete Borrelia turicatae persists in the highly oxidative environment of its soft-bodied tick vector.</title>
        <authorList>
            <person name="Bourret T.J."/>
            <person name="Boyle W.K."/>
            <person name="Valenzuela J.G."/>
            <person name="Oliveira F."/>
            <person name="Lopez J.E."/>
        </authorList>
    </citation>
    <scope>NUCLEOTIDE SEQUENCE</scope>
    <source>
        <strain evidence="14">Kansas strain/isolate</strain>
        <tissue evidence="14">Salivary glands</tissue>
    </source>
</reference>
<evidence type="ECO:0000256" key="5">
    <source>
        <dbReference type="ARBA" id="ARBA00022679"/>
    </source>
</evidence>
<accession>A0A2R5LJC8</accession>
<evidence type="ECO:0000256" key="4">
    <source>
        <dbReference type="ARBA" id="ARBA00022676"/>
    </source>
</evidence>
<evidence type="ECO:0000313" key="14">
    <source>
        <dbReference type="EMBL" id="MBY09579.1"/>
    </source>
</evidence>
<evidence type="ECO:0000256" key="11">
    <source>
        <dbReference type="RuleBase" id="RU368121"/>
    </source>
</evidence>
<dbReference type="GO" id="GO:0005794">
    <property type="term" value="C:Golgi apparatus"/>
    <property type="evidence" value="ECO:0007669"/>
    <property type="project" value="TreeGrafter"/>
</dbReference>
<comment type="subcellular location">
    <subcellularLocation>
        <location evidence="1 11">Membrane</location>
        <topology evidence="1 11">Single-pass type II membrane protein</topology>
    </subcellularLocation>
</comment>
<dbReference type="GO" id="GO:0033842">
    <property type="term" value="F:N-acetyl-beta-glucosaminyl-derivative 4-beta-N-acetylgalactosaminyltransferase activity"/>
    <property type="evidence" value="ECO:0007669"/>
    <property type="project" value="TreeGrafter"/>
</dbReference>
<dbReference type="InterPro" id="IPR027995">
    <property type="entry name" value="Galactosyl_T_N"/>
</dbReference>
<keyword evidence="7 11" id="KW-0735">Signal-anchor</keyword>
<proteinExistence type="inferred from homology"/>
<evidence type="ECO:0000256" key="9">
    <source>
        <dbReference type="ARBA" id="ARBA00023136"/>
    </source>
</evidence>
<keyword evidence="6 11" id="KW-0812">Transmembrane</keyword>
<keyword evidence="10 11" id="KW-0325">Glycoprotein</keyword>
<evidence type="ECO:0000256" key="7">
    <source>
        <dbReference type="ARBA" id="ARBA00022968"/>
    </source>
</evidence>
<name>A0A2R5LJC8_9ACAR</name>
<feature type="transmembrane region" description="Helical" evidence="11">
    <location>
        <begin position="29"/>
        <end position="52"/>
    </location>
</feature>
<dbReference type="PRINTS" id="PR02050">
    <property type="entry name" value="B14GALTRFASE"/>
</dbReference>
<feature type="domain" description="Galactosyltransferase N-terminal" evidence="13">
    <location>
        <begin position="129"/>
        <end position="261"/>
    </location>
</feature>
<keyword evidence="9 11" id="KW-0472">Membrane</keyword>
<protein>
    <recommendedName>
        <fullName evidence="11">Beta-1,4-N-acetylgalactosaminyltransferase</fullName>
        <ecNumber evidence="11">2.4.1.-</ecNumber>
    </recommendedName>
    <alternativeName>
        <fullName evidence="11">Beta-4-GalNAcT</fullName>
    </alternativeName>
</protein>
<evidence type="ECO:0000256" key="10">
    <source>
        <dbReference type="ARBA" id="ARBA00023180"/>
    </source>
</evidence>
<feature type="domain" description="Galactosyltransferase C-terminal" evidence="12">
    <location>
        <begin position="265"/>
        <end position="342"/>
    </location>
</feature>
<comment type="similarity">
    <text evidence="3 11">Belongs to the glycosyltransferase 7 family.</text>
</comment>
<keyword evidence="8 11" id="KW-1133">Transmembrane helix</keyword>
<dbReference type="EMBL" id="GGLE01005453">
    <property type="protein sequence ID" value="MBY09579.1"/>
    <property type="molecule type" value="Transcribed_RNA"/>
</dbReference>
<comment type="pathway">
    <text evidence="2 11">Protein modification; protein glycosylation.</text>
</comment>
<dbReference type="Pfam" id="PF13733">
    <property type="entry name" value="Glyco_transf_7N"/>
    <property type="match status" value="1"/>
</dbReference>
<evidence type="ECO:0000256" key="1">
    <source>
        <dbReference type="ARBA" id="ARBA00004606"/>
    </source>
</evidence>
<evidence type="ECO:0000259" key="12">
    <source>
        <dbReference type="Pfam" id="PF02709"/>
    </source>
</evidence>
<evidence type="ECO:0000256" key="3">
    <source>
        <dbReference type="ARBA" id="ARBA00005735"/>
    </source>
</evidence>
<dbReference type="PANTHER" id="PTHR19300">
    <property type="entry name" value="BETA-1,4-GALACTOSYLTRANSFERASE"/>
    <property type="match status" value="1"/>
</dbReference>
<evidence type="ECO:0000256" key="6">
    <source>
        <dbReference type="ARBA" id="ARBA00022692"/>
    </source>
</evidence>
<dbReference type="GO" id="GO:0005975">
    <property type="term" value="P:carbohydrate metabolic process"/>
    <property type="evidence" value="ECO:0007669"/>
    <property type="project" value="InterPro"/>
</dbReference>
<dbReference type="PANTHER" id="PTHR19300:SF57">
    <property type="entry name" value="BETA-1,4-N-ACETYLGALACTOSAMINYLTRANSFERASE"/>
    <property type="match status" value="1"/>
</dbReference>
<evidence type="ECO:0000256" key="2">
    <source>
        <dbReference type="ARBA" id="ARBA00004922"/>
    </source>
</evidence>
<dbReference type="EC" id="2.4.1.-" evidence="11"/>